<evidence type="ECO:0000313" key="2">
    <source>
        <dbReference type="Proteomes" id="UP000789525"/>
    </source>
</evidence>
<feature type="non-terminal residue" evidence="1">
    <location>
        <position position="126"/>
    </location>
</feature>
<feature type="non-terminal residue" evidence="1">
    <location>
        <position position="1"/>
    </location>
</feature>
<dbReference type="EMBL" id="CAJVPT010034259">
    <property type="protein sequence ID" value="CAG8707382.1"/>
    <property type="molecule type" value="Genomic_DNA"/>
</dbReference>
<comment type="caution">
    <text evidence="1">The sequence shown here is derived from an EMBL/GenBank/DDBJ whole genome shotgun (WGS) entry which is preliminary data.</text>
</comment>
<name>A0ACA9PFP3_9GLOM</name>
<evidence type="ECO:0000313" key="1">
    <source>
        <dbReference type="EMBL" id="CAG8707382.1"/>
    </source>
</evidence>
<sequence>GINFEVVVSNFSESLDKSKYSPIEYVIENATEKGLEVYGRLAQEDKDTDLVIAADTVVSLDGEILEKPIDKDDAFKMLKKINNLEPVHPGYELVTFVEETEVVFRDNSDETLLEYVNSGEPLDKAG</sequence>
<dbReference type="Proteomes" id="UP000789525">
    <property type="component" value="Unassembled WGS sequence"/>
</dbReference>
<proteinExistence type="predicted"/>
<protein>
    <submittedName>
        <fullName evidence="1">2012_t:CDS:1</fullName>
    </submittedName>
</protein>
<reference evidence="1" key="1">
    <citation type="submission" date="2021-06" db="EMBL/GenBank/DDBJ databases">
        <authorList>
            <person name="Kallberg Y."/>
            <person name="Tangrot J."/>
            <person name="Rosling A."/>
        </authorList>
    </citation>
    <scope>NUCLEOTIDE SEQUENCE</scope>
    <source>
        <strain evidence="1">CL356</strain>
    </source>
</reference>
<accession>A0ACA9PFP3</accession>
<organism evidence="1 2">
    <name type="scientific">Acaulospora colombiana</name>
    <dbReference type="NCBI Taxonomy" id="27376"/>
    <lineage>
        <taxon>Eukaryota</taxon>
        <taxon>Fungi</taxon>
        <taxon>Fungi incertae sedis</taxon>
        <taxon>Mucoromycota</taxon>
        <taxon>Glomeromycotina</taxon>
        <taxon>Glomeromycetes</taxon>
        <taxon>Diversisporales</taxon>
        <taxon>Acaulosporaceae</taxon>
        <taxon>Acaulospora</taxon>
    </lineage>
</organism>
<gene>
    <name evidence="1" type="ORF">ACOLOM_LOCUS10509</name>
</gene>
<keyword evidence="2" id="KW-1185">Reference proteome</keyword>